<dbReference type="Proteomes" id="UP000199071">
    <property type="component" value="Unassembled WGS sequence"/>
</dbReference>
<dbReference type="PROSITE" id="PS51257">
    <property type="entry name" value="PROKAR_LIPOPROTEIN"/>
    <property type="match status" value="1"/>
</dbReference>
<dbReference type="SUPFAM" id="SSF111369">
    <property type="entry name" value="HlyD-like secretion proteins"/>
    <property type="match status" value="1"/>
</dbReference>
<dbReference type="GO" id="GO:0030313">
    <property type="term" value="C:cell envelope"/>
    <property type="evidence" value="ECO:0007669"/>
    <property type="project" value="UniProtKB-SubCell"/>
</dbReference>
<organism evidence="5 6">
    <name type="scientific">Bauldia litoralis</name>
    <dbReference type="NCBI Taxonomy" id="665467"/>
    <lineage>
        <taxon>Bacteria</taxon>
        <taxon>Pseudomonadati</taxon>
        <taxon>Pseudomonadota</taxon>
        <taxon>Alphaproteobacteria</taxon>
        <taxon>Hyphomicrobiales</taxon>
        <taxon>Kaistiaceae</taxon>
        <taxon>Bauldia</taxon>
    </lineage>
</organism>
<keyword evidence="2 3" id="KW-0175">Coiled coil</keyword>
<evidence type="ECO:0000256" key="1">
    <source>
        <dbReference type="ARBA" id="ARBA00004196"/>
    </source>
</evidence>
<dbReference type="Gene3D" id="2.40.50.100">
    <property type="match status" value="1"/>
</dbReference>
<dbReference type="Pfam" id="PF25881">
    <property type="entry name" value="HH_YBHG"/>
    <property type="match status" value="1"/>
</dbReference>
<feature type="domain" description="YbhG-like alpha-helical hairpin" evidence="4">
    <location>
        <begin position="64"/>
        <end position="192"/>
    </location>
</feature>
<dbReference type="EMBL" id="FMXQ01000005">
    <property type="protein sequence ID" value="SDB35052.1"/>
    <property type="molecule type" value="Genomic_DNA"/>
</dbReference>
<dbReference type="InterPro" id="IPR059052">
    <property type="entry name" value="HH_YbhG-like"/>
</dbReference>
<dbReference type="PANTHER" id="PTHR32347:SF23">
    <property type="entry name" value="BLL5650 PROTEIN"/>
    <property type="match status" value="1"/>
</dbReference>
<evidence type="ECO:0000256" key="2">
    <source>
        <dbReference type="ARBA" id="ARBA00023054"/>
    </source>
</evidence>
<feature type="coiled-coil region" evidence="3">
    <location>
        <begin position="66"/>
        <end position="93"/>
    </location>
</feature>
<dbReference type="InterPro" id="IPR050465">
    <property type="entry name" value="UPF0194_transport"/>
</dbReference>
<accession>A0A1G6CQF8</accession>
<evidence type="ECO:0000259" key="4">
    <source>
        <dbReference type="Pfam" id="PF25881"/>
    </source>
</evidence>
<proteinExistence type="predicted"/>
<dbReference type="AlphaFoldDB" id="A0A1G6CQF8"/>
<sequence length="319" mass="34042">MRTRPVVLCAAGLLAGCFGSNDESLQGYVEGTYVYVSPETPGRVVERPATAGAMIAEGDVLARLDSSDEEEAIAGAEARLAQARAQLANLLSGKRPEEISVIEAELREAQTAFKLADEDHARQVQLREKGVVSNTAVDDATARRDTALAKLQAIERQLDVARLPARAEEIDAAERNVAVLDSALSQAHIALDRRTLLAPADGFVEETFFEPGERVAAGQPVVSLLPEANKKIRFFLPEPMLAGVELGETVAVACDNCEDGLTAEITFIATEAEFTPPVIYSKDNRDKLVFRVDARPLGEAALLKVGQPVDVALVPGAGS</sequence>
<dbReference type="RefSeq" id="WP_090876877.1">
    <property type="nucleotide sequence ID" value="NZ_FMXQ01000005.1"/>
</dbReference>
<evidence type="ECO:0000313" key="5">
    <source>
        <dbReference type="EMBL" id="SDB35052.1"/>
    </source>
</evidence>
<keyword evidence="6" id="KW-1185">Reference proteome</keyword>
<reference evidence="5 6" key="1">
    <citation type="submission" date="2016-10" db="EMBL/GenBank/DDBJ databases">
        <authorList>
            <person name="de Groot N.N."/>
        </authorList>
    </citation>
    <scope>NUCLEOTIDE SEQUENCE [LARGE SCALE GENOMIC DNA]</scope>
    <source>
        <strain evidence="5 6">ATCC 35022</strain>
    </source>
</reference>
<dbReference type="PANTHER" id="PTHR32347">
    <property type="entry name" value="EFFLUX SYSTEM COMPONENT YKNX-RELATED"/>
    <property type="match status" value="1"/>
</dbReference>
<comment type="subcellular location">
    <subcellularLocation>
        <location evidence="1">Cell envelope</location>
    </subcellularLocation>
</comment>
<dbReference type="OrthoDB" id="9809385at2"/>
<gene>
    <name evidence="5" type="ORF">SAMN02982931_02602</name>
</gene>
<protein>
    <submittedName>
        <fullName evidence="5">HlyD family secretion protein</fullName>
    </submittedName>
</protein>
<evidence type="ECO:0000256" key="3">
    <source>
        <dbReference type="SAM" id="Coils"/>
    </source>
</evidence>
<name>A0A1G6CQF8_9HYPH</name>
<dbReference type="STRING" id="665467.SAMN02982931_02602"/>
<evidence type="ECO:0000313" key="6">
    <source>
        <dbReference type="Proteomes" id="UP000199071"/>
    </source>
</evidence>
<dbReference type="Gene3D" id="1.10.287.470">
    <property type="entry name" value="Helix hairpin bin"/>
    <property type="match status" value="1"/>
</dbReference>